<feature type="transmembrane region" description="Helical" evidence="8">
    <location>
        <begin position="67"/>
        <end position="89"/>
    </location>
</feature>
<feature type="transmembrane region" description="Helical" evidence="8">
    <location>
        <begin position="209"/>
        <end position="232"/>
    </location>
</feature>
<dbReference type="STRING" id="1802782.A2544_00060"/>
<evidence type="ECO:0000256" key="7">
    <source>
        <dbReference type="ARBA" id="ARBA00023136"/>
    </source>
</evidence>
<feature type="transmembrane region" description="Helical" evidence="8">
    <location>
        <begin position="238"/>
        <end position="257"/>
    </location>
</feature>
<evidence type="ECO:0000256" key="1">
    <source>
        <dbReference type="ARBA" id="ARBA00004651"/>
    </source>
</evidence>
<comment type="caution">
    <text evidence="9">The sequence shown here is derived from an EMBL/GenBank/DDBJ whole genome shotgun (WGS) entry which is preliminary data.</text>
</comment>
<dbReference type="Pfam" id="PF01594">
    <property type="entry name" value="AI-2E_transport"/>
    <property type="match status" value="1"/>
</dbReference>
<feature type="transmembrane region" description="Helical" evidence="8">
    <location>
        <begin position="305"/>
        <end position="336"/>
    </location>
</feature>
<comment type="similarity">
    <text evidence="2">Belongs to the autoinducer-2 exporter (AI-2E) (TC 2.A.86) family.</text>
</comment>
<keyword evidence="7 8" id="KW-0472">Membrane</keyword>
<dbReference type="GO" id="GO:0005886">
    <property type="term" value="C:plasma membrane"/>
    <property type="evidence" value="ECO:0007669"/>
    <property type="project" value="UniProtKB-SubCell"/>
</dbReference>
<dbReference type="EMBL" id="MHWZ01000009">
    <property type="protein sequence ID" value="OHB17974.1"/>
    <property type="molecule type" value="Genomic_DNA"/>
</dbReference>
<proteinExistence type="inferred from homology"/>
<keyword evidence="3" id="KW-0813">Transport</keyword>
<reference evidence="9 10" key="1">
    <citation type="journal article" date="2016" name="Nat. Commun.">
        <title>Thousands of microbial genomes shed light on interconnected biogeochemical processes in an aquifer system.</title>
        <authorList>
            <person name="Anantharaman K."/>
            <person name="Brown C.T."/>
            <person name="Hug L.A."/>
            <person name="Sharon I."/>
            <person name="Castelle C.J."/>
            <person name="Probst A.J."/>
            <person name="Thomas B.C."/>
            <person name="Singh A."/>
            <person name="Wilkins M.J."/>
            <person name="Karaoz U."/>
            <person name="Brodie E.L."/>
            <person name="Williams K.H."/>
            <person name="Hubbard S.S."/>
            <person name="Banfield J.F."/>
        </authorList>
    </citation>
    <scope>NUCLEOTIDE SEQUENCE [LARGE SCALE GENOMIC DNA]</scope>
</reference>
<dbReference type="PANTHER" id="PTHR21716:SF53">
    <property type="entry name" value="PERMEASE PERM-RELATED"/>
    <property type="match status" value="1"/>
</dbReference>
<evidence type="ECO:0000256" key="5">
    <source>
        <dbReference type="ARBA" id="ARBA00022692"/>
    </source>
</evidence>
<dbReference type="GO" id="GO:0055085">
    <property type="term" value="P:transmembrane transport"/>
    <property type="evidence" value="ECO:0007669"/>
    <property type="project" value="TreeGrafter"/>
</dbReference>
<dbReference type="PANTHER" id="PTHR21716">
    <property type="entry name" value="TRANSMEMBRANE PROTEIN"/>
    <property type="match status" value="1"/>
</dbReference>
<keyword evidence="6 8" id="KW-1133">Transmembrane helix</keyword>
<feature type="transmembrane region" description="Helical" evidence="8">
    <location>
        <begin position="264"/>
        <end position="285"/>
    </location>
</feature>
<name>A0A1G2V8L2_9BACT</name>
<dbReference type="AlphaFoldDB" id="A0A1G2V8L2"/>
<keyword evidence="5 8" id="KW-0812">Transmembrane</keyword>
<feature type="transmembrane region" description="Helical" evidence="8">
    <location>
        <begin position="149"/>
        <end position="175"/>
    </location>
</feature>
<organism evidence="9 10">
    <name type="scientific">Candidatus Zambryskibacteria bacterium RIFOXYD2_FULL_43_10</name>
    <dbReference type="NCBI Taxonomy" id="1802782"/>
    <lineage>
        <taxon>Bacteria</taxon>
        <taxon>Candidatus Zambryskiibacteriota</taxon>
    </lineage>
</organism>
<accession>A0A1G2V8L2</accession>
<evidence type="ECO:0000256" key="6">
    <source>
        <dbReference type="ARBA" id="ARBA00022989"/>
    </source>
</evidence>
<evidence type="ECO:0000256" key="2">
    <source>
        <dbReference type="ARBA" id="ARBA00009773"/>
    </source>
</evidence>
<dbReference type="Proteomes" id="UP000176868">
    <property type="component" value="Unassembled WGS sequence"/>
</dbReference>
<evidence type="ECO:0000256" key="8">
    <source>
        <dbReference type="SAM" id="Phobius"/>
    </source>
</evidence>
<protein>
    <recommendedName>
        <fullName evidence="11">AI-2E family transporter</fullName>
    </recommendedName>
</protein>
<evidence type="ECO:0000256" key="3">
    <source>
        <dbReference type="ARBA" id="ARBA00022448"/>
    </source>
</evidence>
<comment type="subcellular location">
    <subcellularLocation>
        <location evidence="1">Cell membrane</location>
        <topology evidence="1">Multi-pass membrane protein</topology>
    </subcellularLocation>
</comment>
<gene>
    <name evidence="9" type="ORF">A2544_00060</name>
</gene>
<evidence type="ECO:0000313" key="9">
    <source>
        <dbReference type="EMBL" id="OHB17974.1"/>
    </source>
</evidence>
<sequence length="354" mass="38481">MKDDIQKWEITFDSWIKCAVIVIIVYALYMVSDFILVIIASVVIASAIEPAVAAAKKRNIPRLPAVLSVYLISALVFVGLFYFLLLPLAGEISSFIRTLTIYSNSITNGGILSDLFRTQNLFGGFDTPVLIRELSAQLNSLSAFLSQGIFSGASLIFGGIFNFVLILVLSFYLVAQEDGVSKFLKMITPMQHERYVIGLWRRSQHKIGLWMQGQLLSSALMALLVYLSLLIIGVPHALLLAVLAGVFELIPLVGATLAAVPTIFIAYTWGGMSIALIVAGLYIVIQQLEGHLIYPLVVKKMVGIPPIISIVSLVIGGTLAGFLGVLISVPVAAALMEFISDFEERKIAKLSETS</sequence>
<evidence type="ECO:0000313" key="10">
    <source>
        <dbReference type="Proteomes" id="UP000176868"/>
    </source>
</evidence>
<dbReference type="InterPro" id="IPR002549">
    <property type="entry name" value="AI-2E-like"/>
</dbReference>
<evidence type="ECO:0008006" key="11">
    <source>
        <dbReference type="Google" id="ProtNLM"/>
    </source>
</evidence>
<evidence type="ECO:0000256" key="4">
    <source>
        <dbReference type="ARBA" id="ARBA00022475"/>
    </source>
</evidence>
<keyword evidence="4" id="KW-1003">Cell membrane</keyword>